<feature type="compositionally biased region" description="Low complexity" evidence="2">
    <location>
        <begin position="7"/>
        <end position="22"/>
    </location>
</feature>
<keyword evidence="4" id="KW-1185">Reference proteome</keyword>
<accession>A0ABS3WQ65</accession>
<organism evidence="3 4">
    <name type="scientific">Streptomyces spirodelae</name>
    <dbReference type="NCBI Taxonomy" id="2812904"/>
    <lineage>
        <taxon>Bacteria</taxon>
        <taxon>Bacillati</taxon>
        <taxon>Actinomycetota</taxon>
        <taxon>Actinomycetes</taxon>
        <taxon>Kitasatosporales</taxon>
        <taxon>Streptomycetaceae</taxon>
        <taxon>Streptomyces</taxon>
    </lineage>
</organism>
<sequence length="176" mass="18973">MSPRPPAAAAATTTGPSARPPAMTVPHGAGAADPLTACFVASIWTTSTERIGTVARFRQRPLPFPGHNWLTDDQSRGVLENTTDARGRRFEIIDLPEPDPTRLGRRGEDFLGSYANYYIANDAVLIPRFGDRKADQQAAAVIGDLYPDREVVQLEIHTVAEGGGGIHCATQQQPRA</sequence>
<gene>
    <name evidence="3" type="ORF">JW592_07255</name>
</gene>
<evidence type="ECO:0000313" key="4">
    <source>
        <dbReference type="Proteomes" id="UP001518976"/>
    </source>
</evidence>
<evidence type="ECO:0000256" key="2">
    <source>
        <dbReference type="SAM" id="MobiDB-lite"/>
    </source>
</evidence>
<evidence type="ECO:0000256" key="1">
    <source>
        <dbReference type="ARBA" id="ARBA00022801"/>
    </source>
</evidence>
<dbReference type="InterPro" id="IPR007466">
    <property type="entry name" value="Peptidyl-Arg-deiminase_porph"/>
</dbReference>
<dbReference type="EMBL" id="JAFFZN010000004">
    <property type="protein sequence ID" value="MBO8185267.1"/>
    <property type="molecule type" value="Genomic_DNA"/>
</dbReference>
<feature type="region of interest" description="Disordered" evidence="2">
    <location>
        <begin position="1"/>
        <end position="23"/>
    </location>
</feature>
<comment type="caution">
    <text evidence="3">The sequence shown here is derived from an EMBL/GenBank/DDBJ whole genome shotgun (WGS) entry which is preliminary data.</text>
</comment>
<dbReference type="SUPFAM" id="SSF55909">
    <property type="entry name" value="Pentein"/>
    <property type="match status" value="1"/>
</dbReference>
<name>A0ABS3WQ65_9ACTN</name>
<dbReference type="Pfam" id="PF04371">
    <property type="entry name" value="PAD_porph"/>
    <property type="match status" value="1"/>
</dbReference>
<protein>
    <submittedName>
        <fullName evidence="3">Agmatine deiminase family protein</fullName>
    </submittedName>
</protein>
<keyword evidence="1" id="KW-0378">Hydrolase</keyword>
<dbReference type="Proteomes" id="UP001518976">
    <property type="component" value="Unassembled WGS sequence"/>
</dbReference>
<evidence type="ECO:0000313" key="3">
    <source>
        <dbReference type="EMBL" id="MBO8185267.1"/>
    </source>
</evidence>
<dbReference type="PANTHER" id="PTHR31377">
    <property type="entry name" value="AGMATINE DEIMINASE-RELATED"/>
    <property type="match status" value="1"/>
</dbReference>
<dbReference type="PANTHER" id="PTHR31377:SF0">
    <property type="entry name" value="AGMATINE DEIMINASE-RELATED"/>
    <property type="match status" value="1"/>
</dbReference>
<reference evidence="3 4" key="1">
    <citation type="submission" date="2021-02" db="EMBL/GenBank/DDBJ databases">
        <title>Streptomyces spirodelae sp. nov., isolated from duckweed.</title>
        <authorList>
            <person name="Saimee Y."/>
            <person name="Duangmal K."/>
        </authorList>
    </citation>
    <scope>NUCLEOTIDE SEQUENCE [LARGE SCALE GENOMIC DNA]</scope>
    <source>
        <strain evidence="3 4">DW4-2</strain>
    </source>
</reference>
<proteinExistence type="predicted"/>
<dbReference type="Gene3D" id="3.75.10.10">
    <property type="entry name" value="L-arginine/glycine Amidinotransferase, Chain A"/>
    <property type="match status" value="1"/>
</dbReference>